<protein>
    <recommendedName>
        <fullName evidence="3">Antitoxin</fullName>
    </recommendedName>
</protein>
<dbReference type="InterPro" id="IPR024069">
    <property type="entry name" value="AF2212-like_dom_sf"/>
</dbReference>
<name>A0A497ENM7_9CREN</name>
<comment type="function">
    <text evidence="3">Antitoxin component of a type II toxin-antitoxin (TA) system.</text>
</comment>
<evidence type="ECO:0000256" key="2">
    <source>
        <dbReference type="ARBA" id="ARBA00022649"/>
    </source>
</evidence>
<dbReference type="AlphaFoldDB" id="A0A497ENM7"/>
<comment type="similarity">
    <text evidence="1 3">Belongs to the UPF0165 family.</text>
</comment>
<evidence type="ECO:0000313" key="5">
    <source>
        <dbReference type="Proteomes" id="UP000278475"/>
    </source>
</evidence>
<dbReference type="Proteomes" id="UP000278475">
    <property type="component" value="Unassembled WGS sequence"/>
</dbReference>
<evidence type="ECO:0000313" key="4">
    <source>
        <dbReference type="EMBL" id="RLE48541.1"/>
    </source>
</evidence>
<dbReference type="Gene3D" id="4.10.1150.10">
    <property type="entry name" value="AF2212/PG0164-like"/>
    <property type="match status" value="1"/>
</dbReference>
<organism evidence="4 5">
    <name type="scientific">Thermoproteota archaeon</name>
    <dbReference type="NCBI Taxonomy" id="2056631"/>
    <lineage>
        <taxon>Archaea</taxon>
        <taxon>Thermoproteota</taxon>
    </lineage>
</organism>
<evidence type="ECO:0000256" key="1">
    <source>
        <dbReference type="ARBA" id="ARBA00006615"/>
    </source>
</evidence>
<gene>
    <name evidence="4" type="ORF">DRJ31_07010</name>
</gene>
<sequence>MTRIVRAKYENGVLKPLEKLDLKEGEEVIVALKGFAGFKDEVPKIIVRTKEDPIERLSSERR</sequence>
<evidence type="ECO:0000256" key="3">
    <source>
        <dbReference type="RuleBase" id="RU368051"/>
    </source>
</evidence>
<dbReference type="EMBL" id="QMQV01000069">
    <property type="protein sequence ID" value="RLE48541.1"/>
    <property type="molecule type" value="Genomic_DNA"/>
</dbReference>
<comment type="caution">
    <text evidence="4">The sequence shown here is derived from an EMBL/GenBank/DDBJ whole genome shotgun (WGS) entry which is preliminary data.</text>
</comment>
<reference evidence="4 5" key="1">
    <citation type="submission" date="2018-06" db="EMBL/GenBank/DDBJ databases">
        <title>Extensive metabolic versatility and redundancy in microbially diverse, dynamic hydrothermal sediments.</title>
        <authorList>
            <person name="Dombrowski N."/>
            <person name="Teske A."/>
            <person name="Baker B.J."/>
        </authorList>
    </citation>
    <scope>NUCLEOTIDE SEQUENCE [LARGE SCALE GENOMIC DNA]</scope>
    <source>
        <strain evidence="4">B66_G16</strain>
    </source>
</reference>
<accession>A0A497ENM7</accession>
<dbReference type="SUPFAM" id="SSF141694">
    <property type="entry name" value="AF2212/PG0164-like"/>
    <property type="match status" value="1"/>
</dbReference>
<dbReference type="InterPro" id="IPR008203">
    <property type="entry name" value="AF2212-like"/>
</dbReference>
<dbReference type="Pfam" id="PF01954">
    <property type="entry name" value="AF2212-like"/>
    <property type="match status" value="1"/>
</dbReference>
<proteinExistence type="inferred from homology"/>
<keyword evidence="2 3" id="KW-1277">Toxin-antitoxin system</keyword>